<organism evidence="2 3">
    <name type="scientific">Steinernema hermaphroditum</name>
    <dbReference type="NCBI Taxonomy" id="289476"/>
    <lineage>
        <taxon>Eukaryota</taxon>
        <taxon>Metazoa</taxon>
        <taxon>Ecdysozoa</taxon>
        <taxon>Nematoda</taxon>
        <taxon>Chromadorea</taxon>
        <taxon>Rhabditida</taxon>
        <taxon>Tylenchina</taxon>
        <taxon>Panagrolaimomorpha</taxon>
        <taxon>Strongyloidoidea</taxon>
        <taxon>Steinernematidae</taxon>
        <taxon>Steinernema</taxon>
    </lineage>
</organism>
<feature type="chain" id="PRO_5041275206" evidence="1">
    <location>
        <begin position="19"/>
        <end position="84"/>
    </location>
</feature>
<proteinExistence type="predicted"/>
<sequence>MNFVVLSVLLCICLAVNAFPFHMQPIPLTEEGELRLYGSSAEKTLIPNEKKLASPRLIECIMQRNNQFLWFSRINNNIDDCLFR</sequence>
<gene>
    <name evidence="2" type="ORF">QR680_015948</name>
</gene>
<feature type="signal peptide" evidence="1">
    <location>
        <begin position="1"/>
        <end position="18"/>
    </location>
</feature>
<dbReference type="Proteomes" id="UP001175271">
    <property type="component" value="Unassembled WGS sequence"/>
</dbReference>
<keyword evidence="1" id="KW-0732">Signal</keyword>
<keyword evidence="3" id="KW-1185">Reference proteome</keyword>
<evidence type="ECO:0000256" key="1">
    <source>
        <dbReference type="SAM" id="SignalP"/>
    </source>
</evidence>
<accession>A0AA39HBN6</accession>
<reference evidence="2" key="1">
    <citation type="submission" date="2023-06" db="EMBL/GenBank/DDBJ databases">
        <title>Genomic analysis of the entomopathogenic nematode Steinernema hermaphroditum.</title>
        <authorList>
            <person name="Schwarz E.M."/>
            <person name="Heppert J.K."/>
            <person name="Baniya A."/>
            <person name="Schwartz H.T."/>
            <person name="Tan C.-H."/>
            <person name="Antoshechkin I."/>
            <person name="Sternberg P.W."/>
            <person name="Goodrich-Blair H."/>
            <person name="Dillman A.R."/>
        </authorList>
    </citation>
    <scope>NUCLEOTIDE SEQUENCE</scope>
    <source>
        <strain evidence="2">PS9179</strain>
        <tissue evidence="2">Whole animal</tissue>
    </source>
</reference>
<evidence type="ECO:0000313" key="3">
    <source>
        <dbReference type="Proteomes" id="UP001175271"/>
    </source>
</evidence>
<dbReference type="AlphaFoldDB" id="A0AA39HBN6"/>
<evidence type="ECO:0000313" key="2">
    <source>
        <dbReference type="EMBL" id="KAK0401739.1"/>
    </source>
</evidence>
<dbReference type="EMBL" id="JAUCMV010000004">
    <property type="protein sequence ID" value="KAK0401739.1"/>
    <property type="molecule type" value="Genomic_DNA"/>
</dbReference>
<name>A0AA39HBN6_9BILA</name>
<comment type="caution">
    <text evidence="2">The sequence shown here is derived from an EMBL/GenBank/DDBJ whole genome shotgun (WGS) entry which is preliminary data.</text>
</comment>
<protein>
    <submittedName>
        <fullName evidence="2">Uncharacterized protein</fullName>
    </submittedName>
</protein>